<protein>
    <submittedName>
        <fullName evidence="1">Uncharacterized protein</fullName>
    </submittedName>
</protein>
<dbReference type="OrthoDB" id="566239at2759"/>
<reference evidence="1" key="1">
    <citation type="submission" date="2020-10" db="EMBL/GenBank/DDBJ databases">
        <title>Unveiling of a novel bifunctional photoreceptor, Dualchrome1, isolated from a cosmopolitan green alga.</title>
        <authorList>
            <person name="Suzuki S."/>
            <person name="Kawachi M."/>
        </authorList>
    </citation>
    <scope>NUCLEOTIDE SEQUENCE</scope>
    <source>
        <strain evidence="1">NIES 2893</strain>
    </source>
</reference>
<dbReference type="EMBL" id="BNJQ01000017">
    <property type="protein sequence ID" value="GHP07561.1"/>
    <property type="molecule type" value="Genomic_DNA"/>
</dbReference>
<proteinExistence type="predicted"/>
<keyword evidence="2" id="KW-1185">Reference proteome</keyword>
<comment type="caution">
    <text evidence="1">The sequence shown here is derived from an EMBL/GenBank/DDBJ whole genome shotgun (WGS) entry which is preliminary data.</text>
</comment>
<accession>A0A830HQ41</accession>
<dbReference type="AlphaFoldDB" id="A0A830HQ41"/>
<evidence type="ECO:0000313" key="2">
    <source>
        <dbReference type="Proteomes" id="UP000660262"/>
    </source>
</evidence>
<sequence>MNLLCIGKSPLQKQRVSATLGVGVGKSQGGSRTYLRSSSRYLCQHTCSPSSSLVGAKHSSKNHRLIVARASEKQQQEHEMTAEQRRMMEDKFTHAGGGADGVCDYHDIREALKECEGLEGDALRACWATYGCNVDTVTDHYRKAAGIDENAASDSEQHELTAEQRRMMEDKFTHAGGGADGVCDYQDIREALKECEGLEGDALRACWATYGCNVDTVTDHYRKAAGIDENAASDSEQHELTAEQRRMMEDKFTHAGGGADGVCDYQDIREALKECEGLEGDALKACWATYGCNVDTVTDHYKKAAGMDEGA</sequence>
<dbReference type="Proteomes" id="UP000660262">
    <property type="component" value="Unassembled WGS sequence"/>
</dbReference>
<gene>
    <name evidence="1" type="ORF">PPROV_000630300</name>
</gene>
<evidence type="ECO:0000313" key="1">
    <source>
        <dbReference type="EMBL" id="GHP07561.1"/>
    </source>
</evidence>
<organism evidence="1 2">
    <name type="scientific">Pycnococcus provasolii</name>
    <dbReference type="NCBI Taxonomy" id="41880"/>
    <lineage>
        <taxon>Eukaryota</taxon>
        <taxon>Viridiplantae</taxon>
        <taxon>Chlorophyta</taxon>
        <taxon>Pseudoscourfieldiophyceae</taxon>
        <taxon>Pseudoscourfieldiales</taxon>
        <taxon>Pycnococcaceae</taxon>
        <taxon>Pycnococcus</taxon>
    </lineage>
</organism>
<name>A0A830HQ41_9CHLO</name>